<sequence>MWEEEMALLIKRTQTISKTRAEELNDKIFRGENPQPGYWSHTRGKGLMFWKSLEDIEKEPVEK</sequence>
<dbReference type="Proteomes" id="UP000266673">
    <property type="component" value="Unassembled WGS sequence"/>
</dbReference>
<dbReference type="AlphaFoldDB" id="A0A397W2L1"/>
<dbReference type="EMBL" id="QKWP01000070">
    <property type="protein sequence ID" value="RIB28282.1"/>
    <property type="molecule type" value="Genomic_DNA"/>
</dbReference>
<reference evidence="1 2" key="1">
    <citation type="submission" date="2018-06" db="EMBL/GenBank/DDBJ databases">
        <title>Comparative genomics reveals the genomic features of Rhizophagus irregularis, R. cerebriforme, R. diaphanum and Gigaspora rosea, and their symbiotic lifestyle signature.</title>
        <authorList>
            <person name="Morin E."/>
            <person name="San Clemente H."/>
            <person name="Chen E.C.H."/>
            <person name="De La Providencia I."/>
            <person name="Hainaut M."/>
            <person name="Kuo A."/>
            <person name="Kohler A."/>
            <person name="Murat C."/>
            <person name="Tang N."/>
            <person name="Roy S."/>
            <person name="Loubradou J."/>
            <person name="Henrissat B."/>
            <person name="Grigoriev I.V."/>
            <person name="Corradi N."/>
            <person name="Roux C."/>
            <person name="Martin F.M."/>
        </authorList>
    </citation>
    <scope>NUCLEOTIDE SEQUENCE [LARGE SCALE GENOMIC DNA]</scope>
    <source>
        <strain evidence="1 2">DAOM 194757</strain>
    </source>
</reference>
<proteinExistence type="predicted"/>
<organism evidence="1 2">
    <name type="scientific">Gigaspora rosea</name>
    <dbReference type="NCBI Taxonomy" id="44941"/>
    <lineage>
        <taxon>Eukaryota</taxon>
        <taxon>Fungi</taxon>
        <taxon>Fungi incertae sedis</taxon>
        <taxon>Mucoromycota</taxon>
        <taxon>Glomeromycotina</taxon>
        <taxon>Glomeromycetes</taxon>
        <taxon>Diversisporales</taxon>
        <taxon>Gigasporaceae</taxon>
        <taxon>Gigaspora</taxon>
    </lineage>
</organism>
<keyword evidence="2" id="KW-1185">Reference proteome</keyword>
<evidence type="ECO:0000313" key="2">
    <source>
        <dbReference type="Proteomes" id="UP000266673"/>
    </source>
</evidence>
<accession>A0A397W2L1</accession>
<name>A0A397W2L1_9GLOM</name>
<comment type="caution">
    <text evidence="1">The sequence shown here is derived from an EMBL/GenBank/DDBJ whole genome shotgun (WGS) entry which is preliminary data.</text>
</comment>
<protein>
    <submittedName>
        <fullName evidence="1">Uncharacterized protein</fullName>
    </submittedName>
</protein>
<gene>
    <name evidence="1" type="ORF">C2G38_2158253</name>
</gene>
<evidence type="ECO:0000313" key="1">
    <source>
        <dbReference type="EMBL" id="RIB28282.1"/>
    </source>
</evidence>